<dbReference type="InterPro" id="IPR036412">
    <property type="entry name" value="HAD-like_sf"/>
</dbReference>
<dbReference type="PRINTS" id="PR00413">
    <property type="entry name" value="HADHALOGNASE"/>
</dbReference>
<comment type="caution">
    <text evidence="1">The sequence shown here is derived from an EMBL/GenBank/DDBJ whole genome shotgun (WGS) entry which is preliminary data.</text>
</comment>
<gene>
    <name evidence="1" type="ORF">A3B50_04045</name>
</gene>
<sequence>MIKAVIFDIDGVLIDSFEANLLYFQDLMPRAGYNAPTRKEYIPLFSKSLLDVIKILTRSQSEEEVKRIWDLGASREIPYNVGLVTMPKRSDVTIKKLSEKYLLGIVTSRIRGYAFEVPKLADLRDYFKVSVTYEDTAKHKPDPEPLLLAAEKLGVKPDEIVYVGDAASDVKAAKAAGMKMVAFPKELEGADAFTDSFEKLPELISAL</sequence>
<protein>
    <recommendedName>
        <fullName evidence="3">FCP1 homology domain-containing protein</fullName>
    </recommendedName>
</protein>
<organism evidence="1 2">
    <name type="scientific">Candidatus Roizmanbacteria bacterium RIFCSPLOWO2_01_FULL_40_42</name>
    <dbReference type="NCBI Taxonomy" id="1802066"/>
    <lineage>
        <taxon>Bacteria</taxon>
        <taxon>Candidatus Roizmaniibacteriota</taxon>
    </lineage>
</organism>
<evidence type="ECO:0000313" key="1">
    <source>
        <dbReference type="EMBL" id="OGK50447.1"/>
    </source>
</evidence>
<dbReference type="Pfam" id="PF13419">
    <property type="entry name" value="HAD_2"/>
    <property type="match status" value="1"/>
</dbReference>
<dbReference type="PANTHER" id="PTHR43434">
    <property type="entry name" value="PHOSPHOGLYCOLATE PHOSPHATASE"/>
    <property type="match status" value="1"/>
</dbReference>
<dbReference type="GO" id="GO:0006281">
    <property type="term" value="P:DNA repair"/>
    <property type="evidence" value="ECO:0007669"/>
    <property type="project" value="TreeGrafter"/>
</dbReference>
<dbReference type="Proteomes" id="UP000178558">
    <property type="component" value="Unassembled WGS sequence"/>
</dbReference>
<dbReference type="InterPro" id="IPR023214">
    <property type="entry name" value="HAD_sf"/>
</dbReference>
<dbReference type="GO" id="GO:0008967">
    <property type="term" value="F:phosphoglycolate phosphatase activity"/>
    <property type="evidence" value="ECO:0007669"/>
    <property type="project" value="TreeGrafter"/>
</dbReference>
<dbReference type="InterPro" id="IPR023198">
    <property type="entry name" value="PGP-like_dom2"/>
</dbReference>
<dbReference type="PANTHER" id="PTHR43434:SF1">
    <property type="entry name" value="PHOSPHOGLYCOLATE PHOSPHATASE"/>
    <property type="match status" value="1"/>
</dbReference>
<dbReference type="SUPFAM" id="SSF56784">
    <property type="entry name" value="HAD-like"/>
    <property type="match status" value="1"/>
</dbReference>
<evidence type="ECO:0008006" key="3">
    <source>
        <dbReference type="Google" id="ProtNLM"/>
    </source>
</evidence>
<dbReference type="NCBIfam" id="TIGR01549">
    <property type="entry name" value="HAD-SF-IA-v1"/>
    <property type="match status" value="1"/>
</dbReference>
<proteinExistence type="predicted"/>
<dbReference type="Gene3D" id="3.40.50.1000">
    <property type="entry name" value="HAD superfamily/HAD-like"/>
    <property type="match status" value="1"/>
</dbReference>
<evidence type="ECO:0000313" key="2">
    <source>
        <dbReference type="Proteomes" id="UP000178558"/>
    </source>
</evidence>
<name>A0A1F7J4C8_9BACT</name>
<dbReference type="InterPro" id="IPR050155">
    <property type="entry name" value="HAD-like_hydrolase_sf"/>
</dbReference>
<dbReference type="AlphaFoldDB" id="A0A1F7J4C8"/>
<dbReference type="Gene3D" id="1.10.150.240">
    <property type="entry name" value="Putative phosphatase, domain 2"/>
    <property type="match status" value="1"/>
</dbReference>
<dbReference type="SFLD" id="SFLDG01129">
    <property type="entry name" value="C1.5:_HAD__Beta-PGM__Phosphata"/>
    <property type="match status" value="1"/>
</dbReference>
<reference evidence="1 2" key="1">
    <citation type="journal article" date="2016" name="Nat. Commun.">
        <title>Thousands of microbial genomes shed light on interconnected biogeochemical processes in an aquifer system.</title>
        <authorList>
            <person name="Anantharaman K."/>
            <person name="Brown C.T."/>
            <person name="Hug L.A."/>
            <person name="Sharon I."/>
            <person name="Castelle C.J."/>
            <person name="Probst A.J."/>
            <person name="Thomas B.C."/>
            <person name="Singh A."/>
            <person name="Wilkins M.J."/>
            <person name="Karaoz U."/>
            <person name="Brodie E.L."/>
            <person name="Williams K.H."/>
            <person name="Hubbard S.S."/>
            <person name="Banfield J.F."/>
        </authorList>
    </citation>
    <scope>NUCLEOTIDE SEQUENCE [LARGE SCALE GENOMIC DNA]</scope>
</reference>
<accession>A0A1F7J4C8</accession>
<dbReference type="EMBL" id="MGAQ01000016">
    <property type="protein sequence ID" value="OGK50447.1"/>
    <property type="molecule type" value="Genomic_DNA"/>
</dbReference>
<dbReference type="NCBIfam" id="TIGR01509">
    <property type="entry name" value="HAD-SF-IA-v3"/>
    <property type="match status" value="1"/>
</dbReference>
<dbReference type="InterPro" id="IPR041492">
    <property type="entry name" value="HAD_2"/>
</dbReference>
<dbReference type="InterPro" id="IPR006439">
    <property type="entry name" value="HAD-SF_hydro_IA"/>
</dbReference>
<dbReference type="SFLD" id="SFLDS00003">
    <property type="entry name" value="Haloacid_Dehalogenase"/>
    <property type="match status" value="1"/>
</dbReference>